<protein>
    <submittedName>
        <fullName evidence="2">Uncharacterized protein</fullName>
    </submittedName>
</protein>
<dbReference type="EMBL" id="FRCY01000002">
    <property type="protein sequence ID" value="SHM57279.1"/>
    <property type="molecule type" value="Genomic_DNA"/>
</dbReference>
<evidence type="ECO:0000313" key="3">
    <source>
        <dbReference type="Proteomes" id="UP000184513"/>
    </source>
</evidence>
<keyword evidence="1" id="KW-0472">Membrane</keyword>
<proteinExistence type="predicted"/>
<accession>A0A1M7JW82</accession>
<gene>
    <name evidence="2" type="ORF">SAMN04488057_102187</name>
</gene>
<reference evidence="2 3" key="1">
    <citation type="submission" date="2016-11" db="EMBL/GenBank/DDBJ databases">
        <authorList>
            <person name="Jaros S."/>
            <person name="Januszkiewicz K."/>
            <person name="Wedrychowicz H."/>
        </authorList>
    </citation>
    <scope>NUCLEOTIDE SEQUENCE [LARGE SCALE GENOMIC DNA]</scope>
    <source>
        <strain evidence="2 3">CGMCC 1.6102</strain>
    </source>
</reference>
<keyword evidence="1" id="KW-1133">Transmembrane helix</keyword>
<dbReference type="OrthoDB" id="9814988at2"/>
<keyword evidence="1" id="KW-0812">Transmembrane</keyword>
<feature type="transmembrane region" description="Helical" evidence="1">
    <location>
        <begin position="7"/>
        <end position="29"/>
    </location>
</feature>
<dbReference type="Proteomes" id="UP000184513">
    <property type="component" value="Unassembled WGS sequence"/>
</dbReference>
<dbReference type="AlphaFoldDB" id="A0A1M7JW82"/>
<sequence>MKLLLKTISFLGLGLNIVPAILVFGAYMSPDTCKLLMLIGTVLWFGTAPSWMNKDKAAQVEEE</sequence>
<evidence type="ECO:0000256" key="1">
    <source>
        <dbReference type="SAM" id="Phobius"/>
    </source>
</evidence>
<dbReference type="RefSeq" id="WP_073092160.1">
    <property type="nucleotide sequence ID" value="NZ_FRCY01000002.1"/>
</dbReference>
<name>A0A1M7JW82_9BACT</name>
<organism evidence="2 3">
    <name type="scientific">Cyclobacterium lianum</name>
    <dbReference type="NCBI Taxonomy" id="388280"/>
    <lineage>
        <taxon>Bacteria</taxon>
        <taxon>Pseudomonadati</taxon>
        <taxon>Bacteroidota</taxon>
        <taxon>Cytophagia</taxon>
        <taxon>Cytophagales</taxon>
        <taxon>Cyclobacteriaceae</taxon>
        <taxon>Cyclobacterium</taxon>
    </lineage>
</organism>
<dbReference type="STRING" id="388280.SAMN04488057_102187"/>
<keyword evidence="3" id="KW-1185">Reference proteome</keyword>
<evidence type="ECO:0000313" key="2">
    <source>
        <dbReference type="EMBL" id="SHM57279.1"/>
    </source>
</evidence>